<proteinExistence type="predicted"/>
<dbReference type="RefSeq" id="WP_206572870.1">
    <property type="nucleotide sequence ID" value="NZ_JAFKCV010000003.1"/>
</dbReference>
<organism evidence="1 2">
    <name type="scientific">Bowmanella dokdonensis</name>
    <dbReference type="NCBI Taxonomy" id="751969"/>
    <lineage>
        <taxon>Bacteria</taxon>
        <taxon>Pseudomonadati</taxon>
        <taxon>Pseudomonadota</taxon>
        <taxon>Gammaproteobacteria</taxon>
        <taxon>Alteromonadales</taxon>
        <taxon>Alteromonadaceae</taxon>
        <taxon>Bowmanella</taxon>
    </lineage>
</organism>
<dbReference type="EMBL" id="JAFKCV010000003">
    <property type="protein sequence ID" value="MBN7824747.1"/>
    <property type="molecule type" value="Genomic_DNA"/>
</dbReference>
<evidence type="ECO:0000313" key="2">
    <source>
        <dbReference type="Proteomes" id="UP000664654"/>
    </source>
</evidence>
<reference evidence="1" key="1">
    <citation type="submission" date="2021-03" db="EMBL/GenBank/DDBJ databases">
        <title>novel species isolated from a fishpond in China.</title>
        <authorList>
            <person name="Lu H."/>
            <person name="Cai Z."/>
        </authorList>
    </citation>
    <scope>NUCLEOTIDE SEQUENCE</scope>
    <source>
        <strain evidence="1">JCM 30855</strain>
    </source>
</reference>
<comment type="caution">
    <text evidence="1">The sequence shown here is derived from an EMBL/GenBank/DDBJ whole genome shotgun (WGS) entry which is preliminary data.</text>
</comment>
<dbReference type="Proteomes" id="UP000664654">
    <property type="component" value="Unassembled WGS sequence"/>
</dbReference>
<keyword evidence="2" id="KW-1185">Reference proteome</keyword>
<accession>A0A939IQM9</accession>
<gene>
    <name evidence="1" type="ORF">J0A66_05855</name>
</gene>
<evidence type="ECO:0000313" key="1">
    <source>
        <dbReference type="EMBL" id="MBN7824747.1"/>
    </source>
</evidence>
<dbReference type="AlphaFoldDB" id="A0A939IQM9"/>
<protein>
    <submittedName>
        <fullName evidence="1">Uncharacterized protein</fullName>
    </submittedName>
</protein>
<name>A0A939IQM9_9ALTE</name>
<sequence>MPLNQTKLAVKALMDQLMTLDAPFSLQREGTQLLVKIRVKNDESNGTASDKELVLDLSEPGAISLTGHESLNPLVAAFCRSFQGYLRASRLAAELTSDSCNCPKCTAKREAATAATTH</sequence>